<dbReference type="AlphaFoldDB" id="A0A498S2R7"/>
<sequence>MGKIRAALAGQCCVESPSQVRITFEIGTLTCRPVMPKKKQRGNELIKELERQLHKSAKQKDDRKVCDFCVELGDEYRRIGDLYEALRYYRKGVEVAEKLNIYENSVFAHRAIAEILVDPGIQENTKALEHGEKYLEAANKSGKVHFIQLSYHVIGWLHLQIYLNSNAKQEMLLEKAKQWCERSLVYLSKHALDIDCDKE</sequence>
<accession>A0A498S2R7</accession>
<name>A0A498S2R7_ACAVI</name>
<proteinExistence type="predicted"/>
<dbReference type="Gene3D" id="1.25.40.10">
    <property type="entry name" value="Tetratricopeptide repeat domain"/>
    <property type="match status" value="1"/>
</dbReference>
<dbReference type="SUPFAM" id="SSF48452">
    <property type="entry name" value="TPR-like"/>
    <property type="match status" value="1"/>
</dbReference>
<organism evidence="1 2">
    <name type="scientific">Acanthocheilonema viteae</name>
    <name type="common">Filarial nematode worm</name>
    <name type="synonym">Dipetalonema viteae</name>
    <dbReference type="NCBI Taxonomy" id="6277"/>
    <lineage>
        <taxon>Eukaryota</taxon>
        <taxon>Metazoa</taxon>
        <taxon>Ecdysozoa</taxon>
        <taxon>Nematoda</taxon>
        <taxon>Chromadorea</taxon>
        <taxon>Rhabditida</taxon>
        <taxon>Spirurina</taxon>
        <taxon>Spiruromorpha</taxon>
        <taxon>Filarioidea</taxon>
        <taxon>Onchocercidae</taxon>
        <taxon>Acanthocheilonema</taxon>
    </lineage>
</organism>
<gene>
    <name evidence="1" type="ORF">NAV_LOCUS2427</name>
</gene>
<evidence type="ECO:0000313" key="1">
    <source>
        <dbReference type="EMBL" id="VBB27597.1"/>
    </source>
</evidence>
<dbReference type="STRING" id="6277.A0A498S2R7"/>
<dbReference type="OrthoDB" id="4772757at2759"/>
<dbReference type="InterPro" id="IPR011990">
    <property type="entry name" value="TPR-like_helical_dom_sf"/>
</dbReference>
<evidence type="ECO:0000313" key="2">
    <source>
        <dbReference type="Proteomes" id="UP000276991"/>
    </source>
</evidence>
<dbReference type="Proteomes" id="UP000276991">
    <property type="component" value="Unassembled WGS sequence"/>
</dbReference>
<protein>
    <recommendedName>
        <fullName evidence="3">Rapsyn myristoylation/linker region N-terminal domain-containing protein</fullName>
    </recommendedName>
</protein>
<evidence type="ECO:0008006" key="3">
    <source>
        <dbReference type="Google" id="ProtNLM"/>
    </source>
</evidence>
<dbReference type="EMBL" id="UPTC01000254">
    <property type="protein sequence ID" value="VBB27597.1"/>
    <property type="molecule type" value="Genomic_DNA"/>
</dbReference>
<keyword evidence="2" id="KW-1185">Reference proteome</keyword>
<reference evidence="1 2" key="1">
    <citation type="submission" date="2018-08" db="EMBL/GenBank/DDBJ databases">
        <authorList>
            <person name="Laetsch R D."/>
            <person name="Stevens L."/>
            <person name="Kumar S."/>
            <person name="Blaxter L. M."/>
        </authorList>
    </citation>
    <scope>NUCLEOTIDE SEQUENCE [LARGE SCALE GENOMIC DNA]</scope>
</reference>